<dbReference type="AlphaFoldDB" id="A0A225WCH4"/>
<dbReference type="EMBL" id="NBNE01001147">
    <property type="protein sequence ID" value="OWZ15325.1"/>
    <property type="molecule type" value="Genomic_DNA"/>
</dbReference>
<name>A0A225WCH4_9STRA</name>
<proteinExistence type="predicted"/>
<evidence type="ECO:0000313" key="3">
    <source>
        <dbReference type="Proteomes" id="UP000198211"/>
    </source>
</evidence>
<keyword evidence="3" id="KW-1185">Reference proteome</keyword>
<sequence length="124" mass="13635">MPLYGHAHPSADLVGEVNKINSVNGIFLDHNDPQHPFTASTPDEDSISFPTVSGGNLVNVRKAVLAELFGPTIKTIWEASISSVQLPRHPVKVLTEKRRNCSQQNISPFQRSTSATTQPCQNRF</sequence>
<feature type="region of interest" description="Disordered" evidence="1">
    <location>
        <begin position="105"/>
        <end position="124"/>
    </location>
</feature>
<evidence type="ECO:0000256" key="1">
    <source>
        <dbReference type="SAM" id="MobiDB-lite"/>
    </source>
</evidence>
<organism evidence="2 3">
    <name type="scientific">Phytophthora megakarya</name>
    <dbReference type="NCBI Taxonomy" id="4795"/>
    <lineage>
        <taxon>Eukaryota</taxon>
        <taxon>Sar</taxon>
        <taxon>Stramenopiles</taxon>
        <taxon>Oomycota</taxon>
        <taxon>Peronosporomycetes</taxon>
        <taxon>Peronosporales</taxon>
        <taxon>Peronosporaceae</taxon>
        <taxon>Phytophthora</taxon>
    </lineage>
</organism>
<evidence type="ECO:0000313" key="2">
    <source>
        <dbReference type="EMBL" id="OWZ15325.1"/>
    </source>
</evidence>
<dbReference type="Proteomes" id="UP000198211">
    <property type="component" value="Unassembled WGS sequence"/>
</dbReference>
<comment type="caution">
    <text evidence="2">The sequence shown here is derived from an EMBL/GenBank/DDBJ whole genome shotgun (WGS) entry which is preliminary data.</text>
</comment>
<protein>
    <submittedName>
        <fullName evidence="2">Uncharacterized protein</fullName>
    </submittedName>
</protein>
<reference evidence="3" key="1">
    <citation type="submission" date="2017-03" db="EMBL/GenBank/DDBJ databases">
        <title>Phytopthora megakarya and P. palmivora, two closely related causual agents of cacao black pod achieved similar genome size and gene model numbers by different mechanisms.</title>
        <authorList>
            <person name="Ali S."/>
            <person name="Shao J."/>
            <person name="Larry D.J."/>
            <person name="Kronmiller B."/>
            <person name="Shen D."/>
            <person name="Strem M.D."/>
            <person name="Melnick R.L."/>
            <person name="Guiltinan M.J."/>
            <person name="Tyler B.M."/>
            <person name="Meinhardt L.W."/>
            <person name="Bailey B.A."/>
        </authorList>
    </citation>
    <scope>NUCLEOTIDE SEQUENCE [LARGE SCALE GENOMIC DNA]</scope>
    <source>
        <strain evidence="3">zdho120</strain>
    </source>
</reference>
<accession>A0A225WCH4</accession>
<gene>
    <name evidence="2" type="ORF">PHMEG_00011052</name>
</gene>